<dbReference type="AlphaFoldDB" id="A0A4Y8LBT6"/>
<keyword evidence="2" id="KW-0238">DNA-binding</keyword>
<dbReference type="PANTHER" id="PTHR42756">
    <property type="entry name" value="TRANSCRIPTIONAL REGULATOR, MARR"/>
    <property type="match status" value="1"/>
</dbReference>
<dbReference type="GO" id="GO:0003677">
    <property type="term" value="F:DNA binding"/>
    <property type="evidence" value="ECO:0007669"/>
    <property type="project" value="UniProtKB-KW"/>
</dbReference>
<proteinExistence type="predicted"/>
<gene>
    <name evidence="5" type="ORF">E2605_00110</name>
</gene>
<dbReference type="PRINTS" id="PR00598">
    <property type="entry name" value="HTHMARR"/>
</dbReference>
<dbReference type="Gene3D" id="1.10.10.10">
    <property type="entry name" value="Winged helix-like DNA-binding domain superfamily/Winged helix DNA-binding domain"/>
    <property type="match status" value="1"/>
</dbReference>
<dbReference type="SUPFAM" id="SSF46785">
    <property type="entry name" value="Winged helix' DNA-binding domain"/>
    <property type="match status" value="1"/>
</dbReference>
<dbReference type="PANTHER" id="PTHR42756:SF1">
    <property type="entry name" value="TRANSCRIPTIONAL REPRESSOR OF EMRAB OPERON"/>
    <property type="match status" value="1"/>
</dbReference>
<evidence type="ECO:0000313" key="5">
    <source>
        <dbReference type="EMBL" id="TFD98520.1"/>
    </source>
</evidence>
<dbReference type="STRING" id="1121485.GCA_000426485_00783"/>
<evidence type="ECO:0000256" key="2">
    <source>
        <dbReference type="ARBA" id="ARBA00023125"/>
    </source>
</evidence>
<protein>
    <submittedName>
        <fullName evidence="5">MarR family transcriptional regulator</fullName>
    </submittedName>
</protein>
<dbReference type="RefSeq" id="WP_026625021.1">
    <property type="nucleotide sequence ID" value="NZ_JAWZLG010000034.1"/>
</dbReference>
<reference evidence="5 6" key="1">
    <citation type="submission" date="2019-03" db="EMBL/GenBank/DDBJ databases">
        <title>San Antonio Military Medical Center submission to MRSN (WRAIR), pending publication.</title>
        <authorList>
            <person name="Blyth D.M."/>
            <person name="Mccarthy S.L."/>
            <person name="Schall S.E."/>
            <person name="Stam J.A."/>
            <person name="Ong A.C."/>
            <person name="Mcgann P.T."/>
        </authorList>
    </citation>
    <scope>NUCLEOTIDE SEQUENCE [LARGE SCALE GENOMIC DNA]</scope>
    <source>
        <strain evidence="5 6">MRSN571793</strain>
    </source>
</reference>
<dbReference type="GO" id="GO:0003700">
    <property type="term" value="F:DNA-binding transcription factor activity"/>
    <property type="evidence" value="ECO:0007669"/>
    <property type="project" value="InterPro"/>
</dbReference>
<keyword evidence="6" id="KW-1185">Reference proteome</keyword>
<dbReference type="InterPro" id="IPR036388">
    <property type="entry name" value="WH-like_DNA-bd_sf"/>
</dbReference>
<dbReference type="InterPro" id="IPR000835">
    <property type="entry name" value="HTH_MarR-typ"/>
</dbReference>
<dbReference type="OrthoDB" id="996843at2"/>
<dbReference type="PROSITE" id="PS50995">
    <property type="entry name" value="HTH_MARR_2"/>
    <property type="match status" value="1"/>
</dbReference>
<evidence type="ECO:0000256" key="1">
    <source>
        <dbReference type="ARBA" id="ARBA00023015"/>
    </source>
</evidence>
<evidence type="ECO:0000256" key="3">
    <source>
        <dbReference type="ARBA" id="ARBA00023163"/>
    </source>
</evidence>
<feature type="domain" description="HTH marR-type" evidence="4">
    <location>
        <begin position="3"/>
        <end position="137"/>
    </location>
</feature>
<dbReference type="Pfam" id="PF01047">
    <property type="entry name" value="MarR"/>
    <property type="match status" value="1"/>
</dbReference>
<name>A0A4Y8LBT6_9BACT</name>
<keyword evidence="3" id="KW-0804">Transcription</keyword>
<dbReference type="Proteomes" id="UP000297861">
    <property type="component" value="Unassembled WGS sequence"/>
</dbReference>
<evidence type="ECO:0000313" key="6">
    <source>
        <dbReference type="Proteomes" id="UP000297861"/>
    </source>
</evidence>
<comment type="caution">
    <text evidence="5">The sequence shown here is derived from an EMBL/GenBank/DDBJ whole genome shotgun (WGS) entry which is preliminary data.</text>
</comment>
<accession>A0A4Y8LBT6</accession>
<dbReference type="InterPro" id="IPR036390">
    <property type="entry name" value="WH_DNA-bd_sf"/>
</dbReference>
<dbReference type="SMART" id="SM00347">
    <property type="entry name" value="HTH_MARR"/>
    <property type="match status" value="1"/>
</dbReference>
<dbReference type="EMBL" id="SOML01000001">
    <property type="protein sequence ID" value="TFD98520.1"/>
    <property type="molecule type" value="Genomic_DNA"/>
</dbReference>
<organism evidence="5 6">
    <name type="scientific">Dysgonomonas capnocytophagoides</name>
    <dbReference type="NCBI Taxonomy" id="45254"/>
    <lineage>
        <taxon>Bacteria</taxon>
        <taxon>Pseudomonadati</taxon>
        <taxon>Bacteroidota</taxon>
        <taxon>Bacteroidia</taxon>
        <taxon>Bacteroidales</taxon>
        <taxon>Dysgonomonadaceae</taxon>
        <taxon>Dysgonomonas</taxon>
    </lineage>
</organism>
<keyword evidence="1" id="KW-0805">Transcription regulation</keyword>
<evidence type="ECO:0000259" key="4">
    <source>
        <dbReference type="PROSITE" id="PS50995"/>
    </source>
</evidence>
<sequence>MIMQDFVYTLLMVQSTYRQAIYKEIRECGIDVSFEMLHILRRLYMQDRINQQELAALVYKDKSNLSYLLNNMEKRNLIKRISDEGDKRNKLVVLTDEGKAKSELIQKIVDSVYVKIEKNIDVSRMERCVNYLRELNGLIGNE</sequence>